<evidence type="ECO:0000313" key="3">
    <source>
        <dbReference type="Ensembl" id="ENSPKIP00000015096.1"/>
    </source>
</evidence>
<dbReference type="InterPro" id="IPR026152">
    <property type="entry name" value="SARG"/>
</dbReference>
<feature type="coiled-coil region" evidence="1">
    <location>
        <begin position="44"/>
        <end position="71"/>
    </location>
</feature>
<dbReference type="Pfam" id="PF15385">
    <property type="entry name" value="SARG"/>
    <property type="match status" value="3"/>
</dbReference>
<keyword evidence="4" id="KW-1185">Reference proteome</keyword>
<feature type="region of interest" description="Disordered" evidence="2">
    <location>
        <begin position="138"/>
        <end position="183"/>
    </location>
</feature>
<proteinExistence type="predicted"/>
<organism evidence="3 4">
    <name type="scientific">Paramormyrops kingsleyae</name>
    <dbReference type="NCBI Taxonomy" id="1676925"/>
    <lineage>
        <taxon>Eukaryota</taxon>
        <taxon>Metazoa</taxon>
        <taxon>Chordata</taxon>
        <taxon>Craniata</taxon>
        <taxon>Vertebrata</taxon>
        <taxon>Euteleostomi</taxon>
        <taxon>Actinopterygii</taxon>
        <taxon>Neopterygii</taxon>
        <taxon>Teleostei</taxon>
        <taxon>Osteoglossocephala</taxon>
        <taxon>Osteoglossomorpha</taxon>
        <taxon>Osteoglossiformes</taxon>
        <taxon>Mormyridae</taxon>
        <taxon>Paramormyrops</taxon>
    </lineage>
</organism>
<feature type="region of interest" description="Disordered" evidence="2">
    <location>
        <begin position="82"/>
        <end position="125"/>
    </location>
</feature>
<dbReference type="PANTHER" id="PTHR21555">
    <property type="entry name" value="SPECIFICALLY ANDROGEN-REGULATED GENE PROTEIN"/>
    <property type="match status" value="1"/>
</dbReference>
<evidence type="ECO:0000313" key="4">
    <source>
        <dbReference type="Proteomes" id="UP000261540"/>
    </source>
</evidence>
<reference evidence="3" key="2">
    <citation type="submission" date="2025-09" db="UniProtKB">
        <authorList>
            <consortium name="Ensembl"/>
        </authorList>
    </citation>
    <scope>IDENTIFICATION</scope>
</reference>
<feature type="compositionally biased region" description="Low complexity" evidence="2">
    <location>
        <begin position="276"/>
        <end position="286"/>
    </location>
</feature>
<dbReference type="Proteomes" id="UP000261540">
    <property type="component" value="Unplaced"/>
</dbReference>
<dbReference type="PANTHER" id="PTHR21555:SF0">
    <property type="entry name" value="SPECIFICALLY ANDROGEN-REGULATED GENE PROTEIN"/>
    <property type="match status" value="1"/>
</dbReference>
<dbReference type="GeneTree" id="ENSGT00390000017874"/>
<protein>
    <submittedName>
        <fullName evidence="3">Specifically androgen-regulated gene protein-like</fullName>
    </submittedName>
</protein>
<feature type="compositionally biased region" description="Polar residues" evidence="2">
    <location>
        <begin position="138"/>
        <end position="148"/>
    </location>
</feature>
<feature type="region of interest" description="Disordered" evidence="2">
    <location>
        <begin position="199"/>
        <end position="293"/>
    </location>
</feature>
<sequence>MPKSAVWPGSMTVEGIPSVAYDGSCDSTVSLGPALSNGSLEDLSAAERECLMFLEETIESLEAEEDHASSSITDSLTFETPALSWSLDPPGWEGDGGTGVQELRDPLPPAPHMGHSDRTIHPGVDVSPLKATQLNTELPDQPRSTAESQNHEGQDSVPPEVSLELIPPPLDFRDDPLEQKDPVIRGPLIHNDLQKLQNQASLKKSPPVSPDPKGKPLPEHTLNGSMPSSPTEVVPMHELGEQKSSPPTVAPKPKKLPSNIILKSHKTPGSSQDSASPTNSTTTSPSERLVMDPQKVRMEALRKIGLLKADDVDCGVTHSPGHSPKSYRFFQLPTPPISPSSTFLQSSDVNIVPASASTFKELHEARDRPALPGGHQEQVNKPVNFPGVKSASLERSPCSPRRHQAGRGSFGSHQGPSKAIGNGSPSSEHNSRPRPASLGNRHDLRGNISLPNTDAKASEVRDREKVAPQYVLGPPKLPRSQGVSVVISPRGDVGEARREALRKLGLLKH</sequence>
<dbReference type="Ensembl" id="ENSPKIT00000039554.1">
    <property type="protein sequence ID" value="ENSPKIP00000015096.1"/>
    <property type="gene ID" value="ENSPKIG00000001924.1"/>
</dbReference>
<reference evidence="3" key="1">
    <citation type="submission" date="2025-08" db="UniProtKB">
        <authorList>
            <consortium name="Ensembl"/>
        </authorList>
    </citation>
    <scope>IDENTIFICATION</scope>
</reference>
<feature type="region of interest" description="Disordered" evidence="2">
    <location>
        <begin position="368"/>
        <end position="483"/>
    </location>
</feature>
<dbReference type="STRING" id="1676925.ENSPKIP00000015096"/>
<feature type="compositionally biased region" description="Basic and acidic residues" evidence="2">
    <location>
        <begin position="456"/>
        <end position="466"/>
    </location>
</feature>
<accession>A0A3B3RBT2</accession>
<feature type="compositionally biased region" description="Polar residues" evidence="2">
    <location>
        <begin position="222"/>
        <end position="231"/>
    </location>
</feature>
<keyword evidence="1" id="KW-0175">Coiled coil</keyword>
<evidence type="ECO:0000256" key="2">
    <source>
        <dbReference type="SAM" id="MobiDB-lite"/>
    </source>
</evidence>
<name>A0A3B3RBT2_9TELE</name>
<dbReference type="AlphaFoldDB" id="A0A3B3RBT2"/>
<evidence type="ECO:0000256" key="1">
    <source>
        <dbReference type="SAM" id="Coils"/>
    </source>
</evidence>
<feature type="compositionally biased region" description="Basic and acidic residues" evidence="2">
    <location>
        <begin position="171"/>
        <end position="183"/>
    </location>
</feature>